<accession>A0A4Q7NPI5</accession>
<dbReference type="OrthoDB" id="4763218at2"/>
<dbReference type="Proteomes" id="UP000293638">
    <property type="component" value="Unassembled WGS sequence"/>
</dbReference>
<keyword evidence="3" id="KW-1185">Reference proteome</keyword>
<protein>
    <submittedName>
        <fullName evidence="2">Uncharacterized protein</fullName>
    </submittedName>
</protein>
<proteinExistence type="predicted"/>
<dbReference type="RefSeq" id="WP_130493363.1">
    <property type="nucleotide sequence ID" value="NZ_SGXD01000003.1"/>
</dbReference>
<comment type="caution">
    <text evidence="2">The sequence shown here is derived from an EMBL/GenBank/DDBJ whole genome shotgun (WGS) entry which is preliminary data.</text>
</comment>
<evidence type="ECO:0000313" key="3">
    <source>
        <dbReference type="Proteomes" id="UP000293638"/>
    </source>
</evidence>
<evidence type="ECO:0000313" key="2">
    <source>
        <dbReference type="EMBL" id="RZS87214.1"/>
    </source>
</evidence>
<name>A0A4Q7NPI5_9ACTN</name>
<sequence>MSDPTTPPADDVTGDDLPAADALEQAQPADQQVGAPSDPGALPDEADPADVVEQHQSVPLDEDDYR</sequence>
<dbReference type="EMBL" id="SGXD01000003">
    <property type="protein sequence ID" value="RZS87214.1"/>
    <property type="molecule type" value="Genomic_DNA"/>
</dbReference>
<feature type="region of interest" description="Disordered" evidence="1">
    <location>
        <begin position="1"/>
        <end position="66"/>
    </location>
</feature>
<gene>
    <name evidence="2" type="ORF">EV189_2638</name>
</gene>
<reference evidence="2 3" key="1">
    <citation type="submission" date="2019-02" db="EMBL/GenBank/DDBJ databases">
        <title>Genomic Encyclopedia of Type Strains, Phase IV (KMG-IV): sequencing the most valuable type-strain genomes for metagenomic binning, comparative biology and taxonomic classification.</title>
        <authorList>
            <person name="Goeker M."/>
        </authorList>
    </citation>
    <scope>NUCLEOTIDE SEQUENCE [LARGE SCALE GENOMIC DNA]</scope>
    <source>
        <strain evidence="2 3">DSM 45622</strain>
    </source>
</reference>
<dbReference type="AlphaFoldDB" id="A0A4Q7NPI5"/>
<organism evidence="2 3">
    <name type="scientific">Motilibacter rhizosphaerae</name>
    <dbReference type="NCBI Taxonomy" id="598652"/>
    <lineage>
        <taxon>Bacteria</taxon>
        <taxon>Bacillati</taxon>
        <taxon>Actinomycetota</taxon>
        <taxon>Actinomycetes</taxon>
        <taxon>Motilibacterales</taxon>
        <taxon>Motilibacteraceae</taxon>
        <taxon>Motilibacter</taxon>
    </lineage>
</organism>
<evidence type="ECO:0000256" key="1">
    <source>
        <dbReference type="SAM" id="MobiDB-lite"/>
    </source>
</evidence>